<evidence type="ECO:0000313" key="3">
    <source>
        <dbReference type="Proteomes" id="UP001501725"/>
    </source>
</evidence>
<dbReference type="RefSeq" id="WP_345254355.1">
    <property type="nucleotide sequence ID" value="NZ_BAABGY010000005.1"/>
</dbReference>
<evidence type="ECO:0000313" key="2">
    <source>
        <dbReference type="EMBL" id="GAA4324951.1"/>
    </source>
</evidence>
<proteinExistence type="predicted"/>
<keyword evidence="3" id="KW-1185">Reference proteome</keyword>
<feature type="signal peptide" evidence="1">
    <location>
        <begin position="1"/>
        <end position="27"/>
    </location>
</feature>
<dbReference type="Proteomes" id="UP001501725">
    <property type="component" value="Unassembled WGS sequence"/>
</dbReference>
<name>A0ABP8GIN9_9BACT</name>
<accession>A0ABP8GIN9</accession>
<protein>
    <recommendedName>
        <fullName evidence="4">VCBS repeat-containing protein</fullName>
    </recommendedName>
</protein>
<dbReference type="EMBL" id="BAABGY010000005">
    <property type="protein sequence ID" value="GAA4324951.1"/>
    <property type="molecule type" value="Genomic_DNA"/>
</dbReference>
<evidence type="ECO:0000256" key="1">
    <source>
        <dbReference type="SAM" id="SignalP"/>
    </source>
</evidence>
<keyword evidence="1" id="KW-0732">Signal</keyword>
<dbReference type="PROSITE" id="PS51257">
    <property type="entry name" value="PROKAR_LIPOPROTEIN"/>
    <property type="match status" value="1"/>
</dbReference>
<evidence type="ECO:0008006" key="4">
    <source>
        <dbReference type="Google" id="ProtNLM"/>
    </source>
</evidence>
<feature type="chain" id="PRO_5045240192" description="VCBS repeat-containing protein" evidence="1">
    <location>
        <begin position="28"/>
        <end position="245"/>
    </location>
</feature>
<gene>
    <name evidence="2" type="ORF">GCM10023184_12690</name>
</gene>
<dbReference type="InterPro" id="IPR058087">
    <property type="entry name" value="XAC2610_dom"/>
</dbReference>
<reference evidence="3" key="1">
    <citation type="journal article" date="2019" name="Int. J. Syst. Evol. Microbiol.">
        <title>The Global Catalogue of Microorganisms (GCM) 10K type strain sequencing project: providing services to taxonomists for standard genome sequencing and annotation.</title>
        <authorList>
            <consortium name="The Broad Institute Genomics Platform"/>
            <consortium name="The Broad Institute Genome Sequencing Center for Infectious Disease"/>
            <person name="Wu L."/>
            <person name="Ma J."/>
        </authorList>
    </citation>
    <scope>NUCLEOTIDE SEQUENCE [LARGE SCALE GENOMIC DNA]</scope>
    <source>
        <strain evidence="3">JCM 17919</strain>
    </source>
</reference>
<dbReference type="NCBIfam" id="NF047539">
    <property type="entry name" value="XAC2610_fam"/>
    <property type="match status" value="1"/>
</dbReference>
<sequence length="245" mass="27481">MGMMFRSFSRSATGLLLFLCGGLPVLSSCHEQGGEAGTPAEHPALRATAPAPEGPVLERAYRYDHLSDVCRYVLYFHRTRRSPEDTDDEWRLAVYDARTGALRDSFTQRCTGPLFYDTVPTPGHVRSFITGVNQEKEALDNDYGDLVVADLNFDGREDVALKTNEGGTSGSYYTYFLQGGTGRFEKSDYLTDSVSLFPGTIDARRKRLITFGHAGACGVGEHRYRYHPATRSYRKEAYRYHDICK</sequence>
<comment type="caution">
    <text evidence="2">The sequence shown here is derived from an EMBL/GenBank/DDBJ whole genome shotgun (WGS) entry which is preliminary data.</text>
</comment>
<organism evidence="2 3">
    <name type="scientific">Flaviaesturariibacter amylovorans</name>
    <dbReference type="NCBI Taxonomy" id="1084520"/>
    <lineage>
        <taxon>Bacteria</taxon>
        <taxon>Pseudomonadati</taxon>
        <taxon>Bacteroidota</taxon>
        <taxon>Chitinophagia</taxon>
        <taxon>Chitinophagales</taxon>
        <taxon>Chitinophagaceae</taxon>
        <taxon>Flaviaestuariibacter</taxon>
    </lineage>
</organism>